<organism evidence="1 2">
    <name type="scientific">Roseateles saccharophilus</name>
    <name type="common">Pseudomonas saccharophila</name>
    <dbReference type="NCBI Taxonomy" id="304"/>
    <lineage>
        <taxon>Bacteria</taxon>
        <taxon>Pseudomonadati</taxon>
        <taxon>Pseudomonadota</taxon>
        <taxon>Betaproteobacteria</taxon>
        <taxon>Burkholderiales</taxon>
        <taxon>Sphaerotilaceae</taxon>
        <taxon>Roseateles</taxon>
    </lineage>
</organism>
<dbReference type="RefSeq" id="WP_132575582.1">
    <property type="nucleotide sequence ID" value="NZ_CBCSGL010000036.1"/>
</dbReference>
<sequence length="82" mass="8260">MQTLTTVVLAQPGSGMFAACDAAGACALLELVEGKVPPVGARLDGDTNSIGIGALRLGDDAALSAFVHAYDCSLQAVQDAIR</sequence>
<protein>
    <submittedName>
        <fullName evidence="1">Uncharacterized protein</fullName>
    </submittedName>
</protein>
<reference evidence="1 2" key="1">
    <citation type="submission" date="2019-03" db="EMBL/GenBank/DDBJ databases">
        <title>Genomic Encyclopedia of Type Strains, Phase IV (KMG-IV): sequencing the most valuable type-strain genomes for metagenomic binning, comparative biology and taxonomic classification.</title>
        <authorList>
            <person name="Goeker M."/>
        </authorList>
    </citation>
    <scope>NUCLEOTIDE SEQUENCE [LARGE SCALE GENOMIC DNA]</scope>
    <source>
        <strain evidence="1 2">DSM 654</strain>
    </source>
</reference>
<gene>
    <name evidence="1" type="ORF">EV671_103513</name>
</gene>
<proteinExistence type="predicted"/>
<accession>A0A4R3UHZ4</accession>
<dbReference type="Proteomes" id="UP000295110">
    <property type="component" value="Unassembled WGS sequence"/>
</dbReference>
<evidence type="ECO:0000313" key="2">
    <source>
        <dbReference type="Proteomes" id="UP000295110"/>
    </source>
</evidence>
<comment type="caution">
    <text evidence="1">The sequence shown here is derived from an EMBL/GenBank/DDBJ whole genome shotgun (WGS) entry which is preliminary data.</text>
</comment>
<dbReference type="EMBL" id="SMBU01000035">
    <property type="protein sequence ID" value="TCU89038.1"/>
    <property type="molecule type" value="Genomic_DNA"/>
</dbReference>
<name>A0A4R3UHZ4_ROSSA</name>
<evidence type="ECO:0000313" key="1">
    <source>
        <dbReference type="EMBL" id="TCU89038.1"/>
    </source>
</evidence>
<keyword evidence="2" id="KW-1185">Reference proteome</keyword>
<dbReference type="AlphaFoldDB" id="A0A4R3UHZ4"/>